<evidence type="ECO:0000256" key="3">
    <source>
        <dbReference type="ARBA" id="ARBA00023163"/>
    </source>
</evidence>
<dbReference type="Proteomes" id="UP000315215">
    <property type="component" value="Chromosome"/>
</dbReference>
<evidence type="ECO:0000256" key="1">
    <source>
        <dbReference type="ARBA" id="ARBA00023015"/>
    </source>
</evidence>
<dbReference type="InterPro" id="IPR011663">
    <property type="entry name" value="UTRA"/>
</dbReference>
<dbReference type="InterPro" id="IPR036390">
    <property type="entry name" value="WH_DNA-bd_sf"/>
</dbReference>
<keyword evidence="1" id="KW-0805">Transcription regulation</keyword>
<dbReference type="InterPro" id="IPR050679">
    <property type="entry name" value="Bact_HTH_transcr_reg"/>
</dbReference>
<dbReference type="InterPro" id="IPR036388">
    <property type="entry name" value="WH-like_DNA-bd_sf"/>
</dbReference>
<sequence>MINKQSPVPIYYQLEEQLKNQIESGILQPGDPIWSEREFTERYEISRMTVRQAINNLVHSGLLYRIKGKGTFVTEPKLEQKLTGLTSFTEDMQSRGLTPSSSIIGFSIVPASQNIATELQLKEHAPVYEIKRIRLADGKPMALEKTYLSANLVVGLTEKIVQESLYQYVEGALQLIIESGTQEIEASSASKEEGKLLQVPFNSPLLCMKRKSFLSDGKVLEIVQSSYRADRYKFMVRLDRGLF</sequence>
<dbReference type="FunFam" id="1.10.10.10:FF:000079">
    <property type="entry name" value="GntR family transcriptional regulator"/>
    <property type="match status" value="1"/>
</dbReference>
<name>A0A516KEX5_9BACI</name>
<accession>A0A516KEX5</accession>
<evidence type="ECO:0000259" key="4">
    <source>
        <dbReference type="PROSITE" id="PS50949"/>
    </source>
</evidence>
<dbReference type="OrthoDB" id="9815017at2"/>
<protein>
    <submittedName>
        <fullName evidence="5">GntR family transcriptional regulator</fullName>
    </submittedName>
</protein>
<dbReference type="PANTHER" id="PTHR44846">
    <property type="entry name" value="MANNOSYL-D-GLYCERATE TRANSPORT/METABOLISM SYSTEM REPRESSOR MNGR-RELATED"/>
    <property type="match status" value="1"/>
</dbReference>
<dbReference type="InterPro" id="IPR000524">
    <property type="entry name" value="Tscrpt_reg_HTH_GntR"/>
</dbReference>
<dbReference type="Gene3D" id="1.10.10.10">
    <property type="entry name" value="Winged helix-like DNA-binding domain superfamily/Winged helix DNA-binding domain"/>
    <property type="match status" value="1"/>
</dbReference>
<dbReference type="SUPFAM" id="SSF64288">
    <property type="entry name" value="Chorismate lyase-like"/>
    <property type="match status" value="1"/>
</dbReference>
<keyword evidence="2" id="KW-0238">DNA-binding</keyword>
<organism evidence="5 6">
    <name type="scientific">Radiobacillus deserti</name>
    <dbReference type="NCBI Taxonomy" id="2594883"/>
    <lineage>
        <taxon>Bacteria</taxon>
        <taxon>Bacillati</taxon>
        <taxon>Bacillota</taxon>
        <taxon>Bacilli</taxon>
        <taxon>Bacillales</taxon>
        <taxon>Bacillaceae</taxon>
        <taxon>Radiobacillus</taxon>
    </lineage>
</organism>
<evidence type="ECO:0000256" key="2">
    <source>
        <dbReference type="ARBA" id="ARBA00023125"/>
    </source>
</evidence>
<dbReference type="CDD" id="cd07377">
    <property type="entry name" value="WHTH_GntR"/>
    <property type="match status" value="1"/>
</dbReference>
<dbReference type="SUPFAM" id="SSF46785">
    <property type="entry name" value="Winged helix' DNA-binding domain"/>
    <property type="match status" value="1"/>
</dbReference>
<keyword evidence="6" id="KW-1185">Reference proteome</keyword>
<dbReference type="GO" id="GO:0045892">
    <property type="term" value="P:negative regulation of DNA-templated transcription"/>
    <property type="evidence" value="ECO:0007669"/>
    <property type="project" value="TreeGrafter"/>
</dbReference>
<dbReference type="InterPro" id="IPR028978">
    <property type="entry name" value="Chorismate_lyase_/UTRA_dom_sf"/>
</dbReference>
<dbReference type="GO" id="GO:0003677">
    <property type="term" value="F:DNA binding"/>
    <property type="evidence" value="ECO:0007669"/>
    <property type="project" value="UniProtKB-KW"/>
</dbReference>
<keyword evidence="3" id="KW-0804">Transcription</keyword>
<evidence type="ECO:0000313" key="5">
    <source>
        <dbReference type="EMBL" id="QDP39954.1"/>
    </source>
</evidence>
<dbReference type="Pfam" id="PF00392">
    <property type="entry name" value="GntR"/>
    <property type="match status" value="1"/>
</dbReference>
<dbReference type="EMBL" id="CP041666">
    <property type="protein sequence ID" value="QDP39954.1"/>
    <property type="molecule type" value="Genomic_DNA"/>
</dbReference>
<dbReference type="SMART" id="SM00345">
    <property type="entry name" value="HTH_GNTR"/>
    <property type="match status" value="1"/>
</dbReference>
<dbReference type="PANTHER" id="PTHR44846:SF1">
    <property type="entry name" value="MANNOSYL-D-GLYCERATE TRANSPORT_METABOLISM SYSTEM REPRESSOR MNGR-RELATED"/>
    <property type="match status" value="1"/>
</dbReference>
<proteinExistence type="predicted"/>
<reference evidence="5 6" key="1">
    <citation type="submission" date="2019-07" db="EMBL/GenBank/DDBJ databases">
        <authorList>
            <person name="Li J."/>
        </authorList>
    </citation>
    <scope>NUCLEOTIDE SEQUENCE [LARGE SCALE GENOMIC DNA]</scope>
    <source>
        <strain evidence="5 6">TKL69</strain>
    </source>
</reference>
<dbReference type="PRINTS" id="PR00035">
    <property type="entry name" value="HTHGNTR"/>
</dbReference>
<feature type="domain" description="HTH gntR-type" evidence="4">
    <location>
        <begin position="8"/>
        <end position="76"/>
    </location>
</feature>
<dbReference type="RefSeq" id="WP_143893054.1">
    <property type="nucleotide sequence ID" value="NZ_CP041666.1"/>
</dbReference>
<gene>
    <name evidence="5" type="ORF">FN924_07105</name>
</gene>
<dbReference type="Gene3D" id="3.40.1410.10">
    <property type="entry name" value="Chorismate lyase-like"/>
    <property type="match status" value="1"/>
</dbReference>
<dbReference type="AlphaFoldDB" id="A0A516KEX5"/>
<dbReference type="PROSITE" id="PS50949">
    <property type="entry name" value="HTH_GNTR"/>
    <property type="match status" value="1"/>
</dbReference>
<dbReference type="KEGG" id="aqt:FN924_07105"/>
<dbReference type="GO" id="GO:0003700">
    <property type="term" value="F:DNA-binding transcription factor activity"/>
    <property type="evidence" value="ECO:0007669"/>
    <property type="project" value="InterPro"/>
</dbReference>
<dbReference type="SMART" id="SM00866">
    <property type="entry name" value="UTRA"/>
    <property type="match status" value="1"/>
</dbReference>
<dbReference type="Pfam" id="PF07702">
    <property type="entry name" value="UTRA"/>
    <property type="match status" value="1"/>
</dbReference>
<evidence type="ECO:0000313" key="6">
    <source>
        <dbReference type="Proteomes" id="UP000315215"/>
    </source>
</evidence>